<evidence type="ECO:0000313" key="2">
    <source>
        <dbReference type="EMBL" id="CAD9272645.1"/>
    </source>
</evidence>
<organism evidence="2">
    <name type="scientific">Grammatophora oceanica</name>
    <dbReference type="NCBI Taxonomy" id="210454"/>
    <lineage>
        <taxon>Eukaryota</taxon>
        <taxon>Sar</taxon>
        <taxon>Stramenopiles</taxon>
        <taxon>Ochrophyta</taxon>
        <taxon>Bacillariophyta</taxon>
        <taxon>Fragilariophyceae</taxon>
        <taxon>Fragilariophycidae</taxon>
        <taxon>Rhabdonematales</taxon>
        <taxon>Grammatophoraceae</taxon>
        <taxon>Grammatophora</taxon>
    </lineage>
</organism>
<evidence type="ECO:0000256" key="1">
    <source>
        <dbReference type="SAM" id="MobiDB-lite"/>
    </source>
</evidence>
<gene>
    <name evidence="2" type="ORF">GOCE00092_LOCUS1552</name>
</gene>
<feature type="compositionally biased region" description="Acidic residues" evidence="1">
    <location>
        <begin position="38"/>
        <end position="48"/>
    </location>
</feature>
<protein>
    <submittedName>
        <fullName evidence="2">Uncharacterized protein</fullName>
    </submittedName>
</protein>
<dbReference type="AlphaFoldDB" id="A0A7S1UPU3"/>
<feature type="region of interest" description="Disordered" evidence="1">
    <location>
        <begin position="30"/>
        <end position="136"/>
    </location>
</feature>
<name>A0A7S1UPU3_9STRA</name>
<feature type="compositionally biased region" description="Polar residues" evidence="1">
    <location>
        <begin position="73"/>
        <end position="92"/>
    </location>
</feature>
<accession>A0A7S1UPU3</accession>
<reference evidence="2" key="1">
    <citation type="submission" date="2021-01" db="EMBL/GenBank/DDBJ databases">
        <authorList>
            <person name="Corre E."/>
            <person name="Pelletier E."/>
            <person name="Niang G."/>
            <person name="Scheremetjew M."/>
            <person name="Finn R."/>
            <person name="Kale V."/>
            <person name="Holt S."/>
            <person name="Cochrane G."/>
            <person name="Meng A."/>
            <person name="Brown T."/>
            <person name="Cohen L."/>
        </authorList>
    </citation>
    <scope>NUCLEOTIDE SEQUENCE</scope>
    <source>
        <strain evidence="2">CCMP 410</strain>
    </source>
</reference>
<proteinExistence type="predicted"/>
<sequence>MNHLDADDYGSITSELLHLEQHERTVRRDLEGVQLEDYSQDDDDDEEPCWASRATPECGLVMDDDEDDFFASPSGNNNPETPQRKCTSTRRTSWGHIPGALLSMSPFSNSTKTMMTRTTPTTTTQDDDDGDDVGPTTPFDVPEIISFGKMNNNSKAAVFGFENQITKDDFMQLQQDLETALTDVSSFFAEETTTTTTTTATTRKHDKKANQKKEEGTLNHLGWQIVVRLADHLYGDPKDTSFEAKICAMFLARSDIPSTWKRQRLAATAAAV</sequence>
<dbReference type="EMBL" id="HBGK01002865">
    <property type="protein sequence ID" value="CAD9272645.1"/>
    <property type="molecule type" value="Transcribed_RNA"/>
</dbReference>
<feature type="compositionally biased region" description="Low complexity" evidence="1">
    <location>
        <begin position="111"/>
        <end position="124"/>
    </location>
</feature>